<keyword evidence="8 9" id="KW-0472">Membrane</keyword>
<evidence type="ECO:0000256" key="6">
    <source>
        <dbReference type="ARBA" id="ARBA00022989"/>
    </source>
</evidence>
<evidence type="ECO:0000256" key="2">
    <source>
        <dbReference type="ARBA" id="ARBA00022448"/>
    </source>
</evidence>
<feature type="transmembrane region" description="Helical" evidence="9">
    <location>
        <begin position="118"/>
        <end position="138"/>
    </location>
</feature>
<organism evidence="11 12">
    <name type="scientific">Micavibrio aeruginosavorus EPB</name>
    <dbReference type="NCBI Taxonomy" id="349215"/>
    <lineage>
        <taxon>Bacteria</taxon>
        <taxon>Pseudomonadati</taxon>
        <taxon>Bdellovibrionota</taxon>
        <taxon>Bdellovibrionia</taxon>
        <taxon>Bdellovibrionales</taxon>
        <taxon>Pseudobdellovibrionaceae</taxon>
        <taxon>Micavibrio</taxon>
    </lineage>
</organism>
<comment type="subcellular location">
    <subcellularLocation>
        <location evidence="1">Cell membrane</location>
        <topology evidence="1">Multi-pass membrane protein</topology>
    </subcellularLocation>
</comment>
<feature type="transmembrane region" description="Helical" evidence="9">
    <location>
        <begin position="366"/>
        <end position="385"/>
    </location>
</feature>
<keyword evidence="7" id="KW-0406">Ion transport</keyword>
<keyword evidence="2" id="KW-0813">Transport</keyword>
<name>M4VZC1_9BACT</name>
<dbReference type="OrthoDB" id="570124at2"/>
<gene>
    <name evidence="11" type="ORF">A11S_1717</name>
</gene>
<keyword evidence="6 9" id="KW-1133">Transmembrane helix</keyword>
<dbReference type="PANTHER" id="PTHR32507">
    <property type="entry name" value="NA(+)/H(+) ANTIPORTER 1"/>
    <property type="match status" value="1"/>
</dbReference>
<feature type="transmembrane region" description="Helical" evidence="9">
    <location>
        <begin position="223"/>
        <end position="240"/>
    </location>
</feature>
<feature type="transmembrane region" description="Helical" evidence="9">
    <location>
        <begin position="6"/>
        <end position="24"/>
    </location>
</feature>
<feature type="transmembrane region" description="Helical" evidence="9">
    <location>
        <begin position="91"/>
        <end position="112"/>
    </location>
</feature>
<feature type="transmembrane region" description="Helical" evidence="9">
    <location>
        <begin position="333"/>
        <end position="354"/>
    </location>
</feature>
<protein>
    <submittedName>
        <fullName evidence="11">Sodium/hydrogen exchanger</fullName>
    </submittedName>
</protein>
<dbReference type="HOGENOM" id="CLU_005912_10_1_5"/>
<dbReference type="STRING" id="349215.A11S_1717"/>
<evidence type="ECO:0000256" key="1">
    <source>
        <dbReference type="ARBA" id="ARBA00004651"/>
    </source>
</evidence>
<dbReference type="GO" id="GO:1902600">
    <property type="term" value="P:proton transmembrane transport"/>
    <property type="evidence" value="ECO:0007669"/>
    <property type="project" value="InterPro"/>
</dbReference>
<dbReference type="InterPro" id="IPR036291">
    <property type="entry name" value="NAD(P)-bd_dom_sf"/>
</dbReference>
<dbReference type="RefSeq" id="WP_015468050.1">
    <property type="nucleotide sequence ID" value="NC_020812.1"/>
</dbReference>
<dbReference type="SUPFAM" id="SSF51735">
    <property type="entry name" value="NAD(P)-binding Rossmann-fold domains"/>
    <property type="match status" value="1"/>
</dbReference>
<evidence type="ECO:0000256" key="7">
    <source>
        <dbReference type="ARBA" id="ARBA00023065"/>
    </source>
</evidence>
<keyword evidence="3" id="KW-0050">Antiport</keyword>
<accession>M4VZC1</accession>
<dbReference type="InterPro" id="IPR038770">
    <property type="entry name" value="Na+/solute_symporter_sf"/>
</dbReference>
<evidence type="ECO:0000256" key="4">
    <source>
        <dbReference type="ARBA" id="ARBA00022475"/>
    </source>
</evidence>
<dbReference type="EMBL" id="CP003538">
    <property type="protein sequence ID" value="AGH98519.1"/>
    <property type="molecule type" value="Genomic_DNA"/>
</dbReference>
<evidence type="ECO:0000256" key="3">
    <source>
        <dbReference type="ARBA" id="ARBA00022449"/>
    </source>
</evidence>
<evidence type="ECO:0000256" key="8">
    <source>
        <dbReference type="ARBA" id="ARBA00023136"/>
    </source>
</evidence>
<evidence type="ECO:0000256" key="9">
    <source>
        <dbReference type="SAM" id="Phobius"/>
    </source>
</evidence>
<feature type="transmembrane region" description="Helical" evidence="9">
    <location>
        <begin position="61"/>
        <end position="79"/>
    </location>
</feature>
<evidence type="ECO:0000313" key="12">
    <source>
        <dbReference type="Proteomes" id="UP000011932"/>
    </source>
</evidence>
<evidence type="ECO:0000313" key="11">
    <source>
        <dbReference type="EMBL" id="AGH98519.1"/>
    </source>
</evidence>
<feature type="transmembrane region" description="Helical" evidence="9">
    <location>
        <begin position="275"/>
        <end position="295"/>
    </location>
</feature>
<dbReference type="GO" id="GO:0005886">
    <property type="term" value="C:plasma membrane"/>
    <property type="evidence" value="ECO:0007669"/>
    <property type="project" value="UniProtKB-SubCell"/>
</dbReference>
<reference evidence="11 12" key="1">
    <citation type="journal article" date="2013" name="ISME J.">
        <title>By their genes ye shall know them: genomic signatures of predatory bacteria.</title>
        <authorList>
            <person name="Pasternak Z."/>
            <person name="Pietrokovski S."/>
            <person name="Rotem O."/>
            <person name="Gophna U."/>
            <person name="Lurie-Weinberger M.N."/>
            <person name="Jurkevitch E."/>
        </authorList>
    </citation>
    <scope>NUCLEOTIDE SEQUENCE [LARGE SCALE GENOMIC DNA]</scope>
    <source>
        <strain evidence="11">EPB</strain>
    </source>
</reference>
<dbReference type="Proteomes" id="UP000011932">
    <property type="component" value="Chromosome"/>
</dbReference>
<feature type="transmembrane region" description="Helical" evidence="9">
    <location>
        <begin position="301"/>
        <end position="321"/>
    </location>
</feature>
<keyword evidence="5 9" id="KW-0812">Transmembrane</keyword>
<feature type="transmembrane region" description="Helical" evidence="9">
    <location>
        <begin position="31"/>
        <end position="49"/>
    </location>
</feature>
<dbReference type="PANTHER" id="PTHR32507:SF0">
    <property type="entry name" value="NA(+)_H(+) ANTIPORTER 2-RELATED"/>
    <property type="match status" value="1"/>
</dbReference>
<dbReference type="InterPro" id="IPR006153">
    <property type="entry name" value="Cation/H_exchanger_TM"/>
</dbReference>
<dbReference type="Gene3D" id="1.20.1530.20">
    <property type="match status" value="1"/>
</dbReference>
<evidence type="ECO:0000259" key="10">
    <source>
        <dbReference type="Pfam" id="PF00999"/>
    </source>
</evidence>
<dbReference type="GO" id="GO:0015297">
    <property type="term" value="F:antiporter activity"/>
    <property type="evidence" value="ECO:0007669"/>
    <property type="project" value="UniProtKB-KW"/>
</dbReference>
<dbReference type="Pfam" id="PF00999">
    <property type="entry name" value="Na_H_Exchanger"/>
    <property type="match status" value="1"/>
</dbReference>
<evidence type="ECO:0000256" key="5">
    <source>
        <dbReference type="ARBA" id="ARBA00022692"/>
    </source>
</evidence>
<feature type="domain" description="Cation/H+ exchanger transmembrane" evidence="10">
    <location>
        <begin position="14"/>
        <end position="390"/>
    </location>
</feature>
<proteinExistence type="predicted"/>
<keyword evidence="4" id="KW-1003">Cell membrane</keyword>
<dbReference type="Gene3D" id="3.40.50.720">
    <property type="entry name" value="NAD(P)-binding Rossmann-like Domain"/>
    <property type="match status" value="1"/>
</dbReference>
<feature type="transmembrane region" description="Helical" evidence="9">
    <location>
        <begin position="190"/>
        <end position="211"/>
    </location>
</feature>
<dbReference type="AlphaFoldDB" id="M4VZC1"/>
<sequence length="601" mass="66586">MHDVVGFQIVLIAVVSLIAQWTAWRLHVPAILFLLGFGFLLGPVTGLLQPENMMGDLLQPAISAAVAIILFEGSLQLRFRELREAGKAVRRVIFIGAPLGWALIAAGAHYIAGLQWAVAVPLGAMLVVTGPTVIMPMLRHARLNPRIGAVLKWEGIVNDSLGVILAILSYEYFVGQARGDALDTFFIEHGVMVLGIAVGSMAMAFGIARIFDRGWMPEYLKAPFILSAVLGLFFLCNMIIHESGLIAVTVLGMTLANIQTSSIDDIRRFKETITLLLVSGVFLLLTADLDVSVLADMSWRGILFVLILLFVIRPATMFLCLARANMTWREVVLAGLIAPRGVVCAAMAGVIGPLLIDAGFEDGEKILPIAFSVVVVSVILHSLMIKPLAKRLQLTTTESNGIIFVGSYPWSIQLAEILKGRNVPVMMVDSNWNVLKKARLANLPTYYGDLLSEETEFALEMNKYNTILAATYNPPYNSLVCEKFGHEFGRERMFQISSGRQEQHERRRMADIHHGRQWVSEALVLDKVWDDFRSGWKFRTMRVGKEANDDKLIVPDENENRIHIGMISKNGVVTFFTPDSNIRPVPKEGDVMIVFEKMDAE</sequence>
<dbReference type="KEGG" id="man:A11S_1717"/>